<dbReference type="RefSeq" id="WP_083642476.1">
    <property type="nucleotide sequence ID" value="NZ_AMRU01000010.1"/>
</dbReference>
<dbReference type="InterPro" id="IPR001789">
    <property type="entry name" value="Sig_transdc_resp-reg_receiver"/>
</dbReference>
<evidence type="ECO:0000313" key="7">
    <source>
        <dbReference type="EMBL" id="APU66792.1"/>
    </source>
</evidence>
<dbReference type="STRING" id="1229726.GRFL_0068"/>
<evidence type="ECO:0000313" key="8">
    <source>
        <dbReference type="Proteomes" id="UP000186230"/>
    </source>
</evidence>
<evidence type="ECO:0000256" key="4">
    <source>
        <dbReference type="ARBA" id="ARBA00022679"/>
    </source>
</evidence>
<evidence type="ECO:0000256" key="1">
    <source>
        <dbReference type="ARBA" id="ARBA00000085"/>
    </source>
</evidence>
<comment type="caution">
    <text evidence="6">Lacks conserved residue(s) required for the propagation of feature annotation.</text>
</comment>
<dbReference type="PROSITE" id="PS50113">
    <property type="entry name" value="PAC"/>
    <property type="match status" value="2"/>
</dbReference>
<dbReference type="Proteomes" id="UP000186230">
    <property type="component" value="Chromosome"/>
</dbReference>
<dbReference type="InterPro" id="IPR000700">
    <property type="entry name" value="PAS-assoc_C"/>
</dbReference>
<name>A0A1L7I132_9FLAO</name>
<comment type="catalytic activity">
    <reaction evidence="1">
        <text>ATP + protein L-histidine = ADP + protein N-phospho-L-histidine.</text>
        <dbReference type="EC" id="2.7.13.3"/>
    </reaction>
</comment>
<dbReference type="PROSITE" id="PS50112">
    <property type="entry name" value="PAS"/>
    <property type="match status" value="3"/>
</dbReference>
<dbReference type="SUPFAM" id="SSF47384">
    <property type="entry name" value="Homodimeric domain of signal transducing histidine kinase"/>
    <property type="match status" value="1"/>
</dbReference>
<organism evidence="7 8">
    <name type="scientific">Christiangramia flava JLT2011</name>
    <dbReference type="NCBI Taxonomy" id="1229726"/>
    <lineage>
        <taxon>Bacteria</taxon>
        <taxon>Pseudomonadati</taxon>
        <taxon>Bacteroidota</taxon>
        <taxon>Flavobacteriia</taxon>
        <taxon>Flavobacteriales</taxon>
        <taxon>Flavobacteriaceae</taxon>
        <taxon>Christiangramia</taxon>
    </lineage>
</organism>
<dbReference type="PROSITE" id="PS50110">
    <property type="entry name" value="RESPONSE_REGULATORY"/>
    <property type="match status" value="1"/>
</dbReference>
<dbReference type="InterPro" id="IPR013655">
    <property type="entry name" value="PAS_fold_3"/>
</dbReference>
<dbReference type="InterPro" id="IPR052162">
    <property type="entry name" value="Sensor_kinase/Photoreceptor"/>
</dbReference>
<dbReference type="InterPro" id="IPR001610">
    <property type="entry name" value="PAC"/>
</dbReference>
<dbReference type="Pfam" id="PF13426">
    <property type="entry name" value="PAS_9"/>
    <property type="match status" value="1"/>
</dbReference>
<evidence type="ECO:0000256" key="5">
    <source>
        <dbReference type="ARBA" id="ARBA00022777"/>
    </source>
</evidence>
<keyword evidence="3" id="KW-0597">Phosphoprotein</keyword>
<evidence type="ECO:0000256" key="3">
    <source>
        <dbReference type="ARBA" id="ARBA00022553"/>
    </source>
</evidence>
<dbReference type="OrthoDB" id="9124519at2"/>
<dbReference type="SMART" id="SM00091">
    <property type="entry name" value="PAS"/>
    <property type="match status" value="3"/>
</dbReference>
<dbReference type="KEGG" id="gfl:GRFL_0068"/>
<dbReference type="EMBL" id="CP016359">
    <property type="protein sequence ID" value="APU66792.1"/>
    <property type="molecule type" value="Genomic_DNA"/>
</dbReference>
<dbReference type="CDD" id="cd00156">
    <property type="entry name" value="REC"/>
    <property type="match status" value="1"/>
</dbReference>
<dbReference type="SMART" id="SM00086">
    <property type="entry name" value="PAC"/>
    <property type="match status" value="3"/>
</dbReference>
<dbReference type="InterPro" id="IPR035965">
    <property type="entry name" value="PAS-like_dom_sf"/>
</dbReference>
<dbReference type="PANTHER" id="PTHR43304:SF1">
    <property type="entry name" value="PAC DOMAIN-CONTAINING PROTEIN"/>
    <property type="match status" value="1"/>
</dbReference>
<dbReference type="CDD" id="cd00130">
    <property type="entry name" value="PAS"/>
    <property type="match status" value="3"/>
</dbReference>
<dbReference type="Gene3D" id="3.30.450.20">
    <property type="entry name" value="PAS domain"/>
    <property type="match status" value="3"/>
</dbReference>
<dbReference type="Gene3D" id="1.10.287.130">
    <property type="match status" value="1"/>
</dbReference>
<accession>A0A1L7I132</accession>
<proteinExistence type="predicted"/>
<dbReference type="InterPro" id="IPR036097">
    <property type="entry name" value="HisK_dim/P_sf"/>
</dbReference>
<keyword evidence="5 7" id="KW-0418">Kinase</keyword>
<dbReference type="EC" id="2.7.13.3" evidence="2"/>
<dbReference type="InterPro" id="IPR000014">
    <property type="entry name" value="PAS"/>
</dbReference>
<dbReference type="Pfam" id="PF08447">
    <property type="entry name" value="PAS_3"/>
    <property type="match status" value="2"/>
</dbReference>
<gene>
    <name evidence="7" type="ORF">GRFL_0068</name>
</gene>
<sequence>MHDETLRLLIIEGVQEDFAHVSDLLKPHKNEVKMELAQSLETAKSLLSVSDYDLILLSFEIIPADKETEIIQLLMGLAGDIPLILLCAEADENSRSEYLSRGVSDCLFKNELSSRVLLKTIEYNIERKKIQLKLEHSEKKYKSLFDYNPMPMWVLDKDDLSFLSVNQAAIDLYGYTSEEFKKMTVKALWAPSEENRVEKVVMANAEGYFKVRVKHLTKSGKEIVVEVKSNPLIYDGHKARVSLVNDITAQIEAERKIQESEKRFKSLVQEGSDIIAILDCELQYKYCSPSCTSVFGRVPEELEGFSFFDLVHEDDLEKLQVEMADLSEKKRSQLSSYRVKGQNGNYRWLETVATDLKTDEAIRGIVLNSRDITQFVEQEQKLKHSLERYNIVAKATSDLITDYDVVNDYMHVSPAVSEMFGYPYEEVDRRVSWWNEKIHPEEYEQIKSRICEMTKNGVKNLTTEYRFRCADGSYKFILDRSYLLMDHEQKPLRIISSMQDITDRKRHMMEVESHNKRLREIAWTQSHVVRAPLAKLMGLVDLMKNYQNDFDNFDEIMENVLNSANELDQIIRKIATETEKEL</sequence>
<dbReference type="SUPFAM" id="SSF52172">
    <property type="entry name" value="CheY-like"/>
    <property type="match status" value="1"/>
</dbReference>
<evidence type="ECO:0000256" key="2">
    <source>
        <dbReference type="ARBA" id="ARBA00012438"/>
    </source>
</evidence>
<dbReference type="SUPFAM" id="SSF55785">
    <property type="entry name" value="PYP-like sensor domain (PAS domain)"/>
    <property type="match status" value="3"/>
</dbReference>
<protein>
    <recommendedName>
        <fullName evidence="2">histidine kinase</fullName>
        <ecNumber evidence="2">2.7.13.3</ecNumber>
    </recommendedName>
</protein>
<keyword evidence="4" id="KW-0808">Transferase</keyword>
<dbReference type="GO" id="GO:0000155">
    <property type="term" value="F:phosphorelay sensor kinase activity"/>
    <property type="evidence" value="ECO:0007669"/>
    <property type="project" value="InterPro"/>
</dbReference>
<dbReference type="Gene3D" id="3.40.50.2300">
    <property type="match status" value="1"/>
</dbReference>
<dbReference type="InterPro" id="IPR011006">
    <property type="entry name" value="CheY-like_superfamily"/>
</dbReference>
<dbReference type="PANTHER" id="PTHR43304">
    <property type="entry name" value="PHYTOCHROME-LIKE PROTEIN CPH1"/>
    <property type="match status" value="1"/>
</dbReference>
<dbReference type="AlphaFoldDB" id="A0A1L7I132"/>
<reference evidence="7 8" key="1">
    <citation type="submission" date="2016-07" db="EMBL/GenBank/DDBJ databases">
        <title>Multi-omics approach to identify versatile polysaccharide utilization systems of a marine flavobacterium Gramella flava.</title>
        <authorList>
            <person name="Tang K."/>
        </authorList>
    </citation>
    <scope>NUCLEOTIDE SEQUENCE [LARGE SCALE GENOMIC DNA]</scope>
    <source>
        <strain evidence="7 8">JLT2011</strain>
    </source>
</reference>
<keyword evidence="8" id="KW-1185">Reference proteome</keyword>
<evidence type="ECO:0000256" key="6">
    <source>
        <dbReference type="PROSITE-ProRule" id="PRU00169"/>
    </source>
</evidence>
<dbReference type="NCBIfam" id="TIGR00229">
    <property type="entry name" value="sensory_box"/>
    <property type="match status" value="3"/>
</dbReference>